<dbReference type="PANTHER" id="PTHR43047">
    <property type="entry name" value="TWO-COMPONENT HISTIDINE PROTEIN KINASE"/>
    <property type="match status" value="1"/>
</dbReference>
<dbReference type="Gene3D" id="3.40.50.2300">
    <property type="match status" value="1"/>
</dbReference>
<dbReference type="EC" id="2.7.13.3" evidence="3"/>
<feature type="domain" description="PAS" evidence="21">
    <location>
        <begin position="532"/>
        <end position="604"/>
    </location>
</feature>
<evidence type="ECO:0000256" key="2">
    <source>
        <dbReference type="ARBA" id="ARBA00004429"/>
    </source>
</evidence>
<keyword evidence="12" id="KW-0067">ATP-binding</keyword>
<dbReference type="SUPFAM" id="SSF47384">
    <property type="entry name" value="Homodimeric domain of signal transducing histidine kinase"/>
    <property type="match status" value="1"/>
</dbReference>
<evidence type="ECO:0000256" key="16">
    <source>
        <dbReference type="PROSITE-ProRule" id="PRU00110"/>
    </source>
</evidence>
<keyword evidence="13 18" id="KW-1133">Transmembrane helix</keyword>
<evidence type="ECO:0000256" key="3">
    <source>
        <dbReference type="ARBA" id="ARBA00012438"/>
    </source>
</evidence>
<dbReference type="CDD" id="cd00088">
    <property type="entry name" value="HPT"/>
    <property type="match status" value="1"/>
</dbReference>
<evidence type="ECO:0000313" key="25">
    <source>
        <dbReference type="Proteomes" id="UP001476583"/>
    </source>
</evidence>
<evidence type="ECO:0000256" key="9">
    <source>
        <dbReference type="ARBA" id="ARBA00022729"/>
    </source>
</evidence>
<evidence type="ECO:0000256" key="5">
    <source>
        <dbReference type="ARBA" id="ARBA00022519"/>
    </source>
</evidence>
<feature type="domain" description="Histidine kinase" evidence="19">
    <location>
        <begin position="676"/>
        <end position="897"/>
    </location>
</feature>
<protein>
    <recommendedName>
        <fullName evidence="3">histidine kinase</fullName>
        <ecNumber evidence="3">2.7.13.3</ecNumber>
    </recommendedName>
</protein>
<evidence type="ECO:0000256" key="14">
    <source>
        <dbReference type="ARBA" id="ARBA00023012"/>
    </source>
</evidence>
<dbReference type="InterPro" id="IPR008207">
    <property type="entry name" value="Sig_transdc_His_kin_Hpt_dom"/>
</dbReference>
<feature type="domain" description="HPt" evidence="23">
    <location>
        <begin position="1070"/>
        <end position="1165"/>
    </location>
</feature>
<keyword evidence="25" id="KW-1185">Reference proteome</keyword>
<dbReference type="SUPFAM" id="SSF52172">
    <property type="entry name" value="CheY-like"/>
    <property type="match status" value="1"/>
</dbReference>
<dbReference type="CDD" id="cd00082">
    <property type="entry name" value="HisKA"/>
    <property type="match status" value="1"/>
</dbReference>
<dbReference type="CDD" id="cd16922">
    <property type="entry name" value="HATPase_EvgS-ArcB-TorS-like"/>
    <property type="match status" value="1"/>
</dbReference>
<keyword evidence="5" id="KW-0997">Cell inner membrane</keyword>
<dbReference type="Gene3D" id="1.10.287.130">
    <property type="match status" value="1"/>
</dbReference>
<dbReference type="PANTHER" id="PTHR43047:SF72">
    <property type="entry name" value="OSMOSENSING HISTIDINE PROTEIN KINASE SLN1"/>
    <property type="match status" value="1"/>
</dbReference>
<dbReference type="PRINTS" id="PR00344">
    <property type="entry name" value="BCTRLSENSOR"/>
</dbReference>
<dbReference type="PROSITE" id="PS50109">
    <property type="entry name" value="HIS_KIN"/>
    <property type="match status" value="1"/>
</dbReference>
<dbReference type="Pfam" id="PF00512">
    <property type="entry name" value="HisKA"/>
    <property type="match status" value="1"/>
</dbReference>
<reference evidence="24 25" key="1">
    <citation type="submission" date="2024-03" db="EMBL/GenBank/DDBJ databases">
        <title>Complete genome of BD2.</title>
        <authorList>
            <person name="Cao G."/>
        </authorList>
    </citation>
    <scope>NUCLEOTIDE SEQUENCE [LARGE SCALE GENOMIC DNA]</scope>
    <source>
        <strain evidence="24 25">BD2</strain>
    </source>
</reference>
<evidence type="ECO:0000256" key="8">
    <source>
        <dbReference type="ARBA" id="ARBA00022692"/>
    </source>
</evidence>
<dbReference type="Pfam" id="PF00989">
    <property type="entry name" value="PAS"/>
    <property type="match status" value="1"/>
</dbReference>
<dbReference type="InterPro" id="IPR001789">
    <property type="entry name" value="Sig_transdc_resp-reg_receiver"/>
</dbReference>
<dbReference type="SUPFAM" id="SSF55785">
    <property type="entry name" value="PYP-like sensor domain (PAS domain)"/>
    <property type="match status" value="1"/>
</dbReference>
<dbReference type="InterPro" id="IPR049870">
    <property type="entry name" value="BvgS-like_periplasmic1"/>
</dbReference>
<dbReference type="Gene3D" id="1.20.120.160">
    <property type="entry name" value="HPT domain"/>
    <property type="match status" value="1"/>
</dbReference>
<evidence type="ECO:0000256" key="6">
    <source>
        <dbReference type="ARBA" id="ARBA00022553"/>
    </source>
</evidence>
<evidence type="ECO:0000256" key="15">
    <source>
        <dbReference type="ARBA" id="ARBA00023136"/>
    </source>
</evidence>
<evidence type="ECO:0000259" key="23">
    <source>
        <dbReference type="PROSITE" id="PS50894"/>
    </source>
</evidence>
<sequence length="1177" mass="132311">MKITVEDWNWLRQKRTLTIGIIKDEQPPYQVHYEDEKYEGLSADIIGMIAQLLGMNIQVTAFANRQQLYNALQEGTVDLLSSHSSALDNEAVLTSHPFLKERLVVFKRDDRLEPIPSDLSGLRAAVVREHADTLKMFFPNTRFITYDTHDNAIAAVSFGHVDVYIDDVISAYYRINRSYYSMVKFERPLDEIPAGQYSYAVRKDNQYLLNLINSALDSIGKERLHRIAKRWVGSGLIPNNEPIALTTNEARWIERNPTVRLVINDGLAPVAFFTSEGVFSGIAADLFDLISQRTGLKFEVTSHMGGFPDKISALEKDKADLAILISDQDIGDQLRLSRPILASPYVLVTRPEDATQVLSAKRLANEHLAIAANHIDPAKVHLAYPHSTIAMATTALDAMHLVQEGEAKAAIMSLPTARYYTARWFHNQLAIADTLPMGINTTRFAMRPGDSELESIINKVLSEVPPDEMNAIASRWRTLPSMSEQSWRNYEQVILEIVIAATLLLMMSLIWVFYLRRQISAREHAEKALKDQLQFVETLTDSMPPPLYVRDVEGRLLSCNRSYLECFGVEAKDVLNKTLIELPFEHIERKPEFHRSYLEAIRTGNTIKDVINVNMRGRKVWLDHWIRPFMDSAGKIKGVICGWIDITEHQNLISQLEVAKNQADEASRAKTTFLATMSHEIRTPMNAVIGILELVLKRTELTSNDRNSIEIAHTSAKSLLELIGDILDIARIESGRLNLSLKRANLRELVESVARIFEGLARQKELTLNVDIDTSVNCDVLIDAMRFKQILSNLTSNAIKFTDEGSVCIRISGDNTDTTTLRIAMSVADTGIGISEQDQQQLFHPFSQVNPRANIREGAGLGLVICRSLCKMMGGSLVMHSELGRGTRVEVELRLQILDPVEESTPTPLTCNQTARCLQVLVVDDHAVNREILHQQLLYLGHEVSEAENGLEALQQWRTQPFDVVITDCRMPGMDGHDLTRAIRLEETGHHEEPTIILGLTADAQPDEIQRCIQAGMNDCLIKPIGLDVLEKLLFKVNKTDSAPDQCEPGPDSESRYFCMSSLKSLSGNKPKVFERLIYELIRNNQQDLDALIKHFTTQNLTEIAEIAHRIKGAAQVVGADALLECCEQLELACQGSHVSLDEVDSCLKRIKAEINAQKELLLDILARTQNKYEPEI</sequence>
<keyword evidence="11" id="KW-0418">Kinase</keyword>
<dbReference type="PROSITE" id="PS50113">
    <property type="entry name" value="PAC"/>
    <property type="match status" value="1"/>
</dbReference>
<evidence type="ECO:0000256" key="4">
    <source>
        <dbReference type="ARBA" id="ARBA00022475"/>
    </source>
</evidence>
<evidence type="ECO:0000256" key="10">
    <source>
        <dbReference type="ARBA" id="ARBA00022741"/>
    </source>
</evidence>
<dbReference type="InterPro" id="IPR036890">
    <property type="entry name" value="HATPase_C_sf"/>
</dbReference>
<keyword evidence="4" id="KW-1003">Cell membrane</keyword>
<dbReference type="InterPro" id="IPR049871">
    <property type="entry name" value="BvgS-like_periplasmic2"/>
</dbReference>
<dbReference type="SUPFAM" id="SSF55874">
    <property type="entry name" value="ATPase domain of HSP90 chaperone/DNA topoisomerase II/histidine kinase"/>
    <property type="match status" value="1"/>
</dbReference>
<gene>
    <name evidence="24" type="ORF">WG219_04450</name>
</gene>
<feature type="transmembrane region" description="Helical" evidence="18">
    <location>
        <begin position="493"/>
        <end position="514"/>
    </location>
</feature>
<dbReference type="Pfam" id="PF00072">
    <property type="entry name" value="Response_reg"/>
    <property type="match status" value="1"/>
</dbReference>
<dbReference type="InterPro" id="IPR001638">
    <property type="entry name" value="Solute-binding_3/MltF_N"/>
</dbReference>
<keyword evidence="9" id="KW-0732">Signal</keyword>
<dbReference type="InterPro" id="IPR000700">
    <property type="entry name" value="PAS-assoc_C"/>
</dbReference>
<dbReference type="Pfam" id="PF02518">
    <property type="entry name" value="HATPase_c"/>
    <property type="match status" value="1"/>
</dbReference>
<dbReference type="PROSITE" id="PS50894">
    <property type="entry name" value="HPT"/>
    <property type="match status" value="1"/>
</dbReference>
<proteinExistence type="predicted"/>
<feature type="modified residue" description="Phosphohistidine" evidence="16">
    <location>
        <position position="1109"/>
    </location>
</feature>
<evidence type="ECO:0000256" key="18">
    <source>
        <dbReference type="SAM" id="Phobius"/>
    </source>
</evidence>
<dbReference type="InterPro" id="IPR036097">
    <property type="entry name" value="HisK_dim/P_sf"/>
</dbReference>
<dbReference type="Gene3D" id="3.30.450.20">
    <property type="entry name" value="PAS domain"/>
    <property type="match status" value="1"/>
</dbReference>
<dbReference type="SUPFAM" id="SSF47226">
    <property type="entry name" value="Histidine-containing phosphotransfer domain, HPT domain"/>
    <property type="match status" value="1"/>
</dbReference>
<evidence type="ECO:0000259" key="20">
    <source>
        <dbReference type="PROSITE" id="PS50110"/>
    </source>
</evidence>
<evidence type="ECO:0000256" key="17">
    <source>
        <dbReference type="PROSITE-ProRule" id="PRU00169"/>
    </source>
</evidence>
<dbReference type="Pfam" id="PF01627">
    <property type="entry name" value="Hpt"/>
    <property type="match status" value="1"/>
</dbReference>
<dbReference type="CDD" id="cd17546">
    <property type="entry name" value="REC_hyHK_CKI1_RcsC-like"/>
    <property type="match status" value="1"/>
</dbReference>
<comment type="catalytic activity">
    <reaction evidence="1">
        <text>ATP + protein L-histidine = ADP + protein N-phospho-L-histidine.</text>
        <dbReference type="EC" id="2.7.13.3"/>
    </reaction>
</comment>
<evidence type="ECO:0000256" key="1">
    <source>
        <dbReference type="ARBA" id="ARBA00000085"/>
    </source>
</evidence>
<keyword evidence="15 18" id="KW-0472">Membrane</keyword>
<evidence type="ECO:0000259" key="21">
    <source>
        <dbReference type="PROSITE" id="PS50112"/>
    </source>
</evidence>
<organism evidence="24 25">
    <name type="scientific">Ectopseudomonas mendocina</name>
    <name type="common">Pseudomonas mendocina</name>
    <dbReference type="NCBI Taxonomy" id="300"/>
    <lineage>
        <taxon>Bacteria</taxon>
        <taxon>Pseudomonadati</taxon>
        <taxon>Pseudomonadota</taxon>
        <taxon>Gammaproteobacteria</taxon>
        <taxon>Pseudomonadales</taxon>
        <taxon>Pseudomonadaceae</taxon>
        <taxon>Ectopseudomonas</taxon>
    </lineage>
</organism>
<dbReference type="InterPro" id="IPR003594">
    <property type="entry name" value="HATPase_dom"/>
</dbReference>
<dbReference type="InterPro" id="IPR013767">
    <property type="entry name" value="PAS_fold"/>
</dbReference>
<accession>A0ABZ2RQ07</accession>
<dbReference type="SMART" id="SM00062">
    <property type="entry name" value="PBPb"/>
    <property type="match status" value="2"/>
</dbReference>
<dbReference type="SMART" id="SM00448">
    <property type="entry name" value="REC"/>
    <property type="match status" value="1"/>
</dbReference>
<evidence type="ECO:0000313" key="24">
    <source>
        <dbReference type="EMBL" id="WXL26736.1"/>
    </source>
</evidence>
<evidence type="ECO:0000259" key="19">
    <source>
        <dbReference type="PROSITE" id="PS50109"/>
    </source>
</evidence>
<dbReference type="CDD" id="cd00130">
    <property type="entry name" value="PAS"/>
    <property type="match status" value="1"/>
</dbReference>
<dbReference type="InterPro" id="IPR000014">
    <property type="entry name" value="PAS"/>
</dbReference>
<dbReference type="Pfam" id="PF00497">
    <property type="entry name" value="SBP_bac_3"/>
    <property type="match status" value="2"/>
</dbReference>
<evidence type="ECO:0000256" key="12">
    <source>
        <dbReference type="ARBA" id="ARBA00022840"/>
    </source>
</evidence>
<dbReference type="InterPro" id="IPR004358">
    <property type="entry name" value="Sig_transdc_His_kin-like_C"/>
</dbReference>
<dbReference type="NCBIfam" id="TIGR00229">
    <property type="entry name" value="sensory_box"/>
    <property type="match status" value="1"/>
</dbReference>
<keyword evidence="8 18" id="KW-0812">Transmembrane</keyword>
<keyword evidence="10" id="KW-0547">Nucleotide-binding</keyword>
<feature type="modified residue" description="4-aspartylphosphate" evidence="17">
    <location>
        <position position="968"/>
    </location>
</feature>
<dbReference type="SMART" id="SM00091">
    <property type="entry name" value="PAS"/>
    <property type="match status" value="1"/>
</dbReference>
<dbReference type="EMBL" id="CP148074">
    <property type="protein sequence ID" value="WXL26736.1"/>
    <property type="molecule type" value="Genomic_DNA"/>
</dbReference>
<dbReference type="InterPro" id="IPR003661">
    <property type="entry name" value="HisK_dim/P_dom"/>
</dbReference>
<name>A0ABZ2RQ07_ECTME</name>
<dbReference type="SMART" id="SM00387">
    <property type="entry name" value="HATPase_c"/>
    <property type="match status" value="1"/>
</dbReference>
<dbReference type="SUPFAM" id="SSF53850">
    <property type="entry name" value="Periplasmic binding protein-like II"/>
    <property type="match status" value="2"/>
</dbReference>
<dbReference type="CDD" id="cd13705">
    <property type="entry name" value="PBP2_BvgS_D1"/>
    <property type="match status" value="1"/>
</dbReference>
<dbReference type="PROSITE" id="PS50110">
    <property type="entry name" value="RESPONSE_REGULATORY"/>
    <property type="match status" value="1"/>
</dbReference>
<dbReference type="InterPro" id="IPR036641">
    <property type="entry name" value="HPT_dom_sf"/>
</dbReference>
<feature type="domain" description="Response regulatory" evidence="20">
    <location>
        <begin position="919"/>
        <end position="1038"/>
    </location>
</feature>
<keyword evidence="14" id="KW-0902">Two-component regulatory system</keyword>
<dbReference type="InterPro" id="IPR011006">
    <property type="entry name" value="CheY-like_superfamily"/>
</dbReference>
<keyword evidence="7" id="KW-0808">Transferase</keyword>
<evidence type="ECO:0000259" key="22">
    <source>
        <dbReference type="PROSITE" id="PS50113"/>
    </source>
</evidence>
<dbReference type="Gene3D" id="3.30.565.10">
    <property type="entry name" value="Histidine kinase-like ATPase, C-terminal domain"/>
    <property type="match status" value="1"/>
</dbReference>
<comment type="subcellular location">
    <subcellularLocation>
        <location evidence="2">Cell inner membrane</location>
        <topology evidence="2">Multi-pass membrane protein</topology>
    </subcellularLocation>
</comment>
<dbReference type="CDD" id="cd13707">
    <property type="entry name" value="PBP2_BvgS_D2"/>
    <property type="match status" value="1"/>
</dbReference>
<evidence type="ECO:0000256" key="13">
    <source>
        <dbReference type="ARBA" id="ARBA00022989"/>
    </source>
</evidence>
<dbReference type="Proteomes" id="UP001476583">
    <property type="component" value="Chromosome"/>
</dbReference>
<feature type="domain" description="PAC" evidence="22">
    <location>
        <begin position="606"/>
        <end position="658"/>
    </location>
</feature>
<dbReference type="Gene3D" id="3.40.190.10">
    <property type="entry name" value="Periplasmic binding protein-like II"/>
    <property type="match status" value="4"/>
</dbReference>
<evidence type="ECO:0000256" key="7">
    <source>
        <dbReference type="ARBA" id="ARBA00022679"/>
    </source>
</evidence>
<dbReference type="PROSITE" id="PS50112">
    <property type="entry name" value="PAS"/>
    <property type="match status" value="1"/>
</dbReference>
<dbReference type="SMART" id="SM00388">
    <property type="entry name" value="HisKA"/>
    <property type="match status" value="1"/>
</dbReference>
<keyword evidence="6 17" id="KW-0597">Phosphoprotein</keyword>
<dbReference type="InterPro" id="IPR005467">
    <property type="entry name" value="His_kinase_dom"/>
</dbReference>
<dbReference type="InterPro" id="IPR035965">
    <property type="entry name" value="PAS-like_dom_sf"/>
</dbReference>
<evidence type="ECO:0000256" key="11">
    <source>
        <dbReference type="ARBA" id="ARBA00022777"/>
    </source>
</evidence>